<dbReference type="EMBL" id="JAIWYP010000004">
    <property type="protein sequence ID" value="KAH3832099.1"/>
    <property type="molecule type" value="Genomic_DNA"/>
</dbReference>
<gene>
    <name evidence="1" type="ORF">DPMN_105376</name>
</gene>
<protein>
    <submittedName>
        <fullName evidence="1">Uncharacterized protein</fullName>
    </submittedName>
</protein>
<organism evidence="1 2">
    <name type="scientific">Dreissena polymorpha</name>
    <name type="common">Zebra mussel</name>
    <name type="synonym">Mytilus polymorpha</name>
    <dbReference type="NCBI Taxonomy" id="45954"/>
    <lineage>
        <taxon>Eukaryota</taxon>
        <taxon>Metazoa</taxon>
        <taxon>Spiralia</taxon>
        <taxon>Lophotrochozoa</taxon>
        <taxon>Mollusca</taxon>
        <taxon>Bivalvia</taxon>
        <taxon>Autobranchia</taxon>
        <taxon>Heteroconchia</taxon>
        <taxon>Euheterodonta</taxon>
        <taxon>Imparidentia</taxon>
        <taxon>Neoheterodontei</taxon>
        <taxon>Myida</taxon>
        <taxon>Dreissenoidea</taxon>
        <taxon>Dreissenidae</taxon>
        <taxon>Dreissena</taxon>
    </lineage>
</organism>
<reference evidence="1" key="2">
    <citation type="submission" date="2020-11" db="EMBL/GenBank/DDBJ databases">
        <authorList>
            <person name="McCartney M.A."/>
            <person name="Auch B."/>
            <person name="Kono T."/>
            <person name="Mallez S."/>
            <person name="Becker A."/>
            <person name="Gohl D.M."/>
            <person name="Silverstein K.A.T."/>
            <person name="Koren S."/>
            <person name="Bechman K.B."/>
            <person name="Herman A."/>
            <person name="Abrahante J.E."/>
            <person name="Garbe J."/>
        </authorList>
    </citation>
    <scope>NUCLEOTIDE SEQUENCE</scope>
    <source>
        <strain evidence="1">Duluth1</strain>
        <tissue evidence="1">Whole animal</tissue>
    </source>
</reference>
<evidence type="ECO:0000313" key="2">
    <source>
        <dbReference type="Proteomes" id="UP000828390"/>
    </source>
</evidence>
<comment type="caution">
    <text evidence="1">The sequence shown here is derived from an EMBL/GenBank/DDBJ whole genome shotgun (WGS) entry which is preliminary data.</text>
</comment>
<evidence type="ECO:0000313" key="1">
    <source>
        <dbReference type="EMBL" id="KAH3832099.1"/>
    </source>
</evidence>
<name>A0A9D4K294_DREPO</name>
<keyword evidence="2" id="KW-1185">Reference proteome</keyword>
<dbReference type="AlphaFoldDB" id="A0A9D4K294"/>
<sequence length="86" mass="10162">MTKQSDNPIPETECQDVHDLLVSLSAVNGENSQVDVLMLHQQLTQPYLQYQHRWVKNKTMEITLKMRVTLGKQGLRYVRKKYHHRS</sequence>
<accession>A0A9D4K294</accession>
<reference evidence="1" key="1">
    <citation type="journal article" date="2019" name="bioRxiv">
        <title>The Genome of the Zebra Mussel, Dreissena polymorpha: A Resource for Invasive Species Research.</title>
        <authorList>
            <person name="McCartney M.A."/>
            <person name="Auch B."/>
            <person name="Kono T."/>
            <person name="Mallez S."/>
            <person name="Zhang Y."/>
            <person name="Obille A."/>
            <person name="Becker A."/>
            <person name="Abrahante J.E."/>
            <person name="Garbe J."/>
            <person name="Badalamenti J.P."/>
            <person name="Herman A."/>
            <person name="Mangelson H."/>
            <person name="Liachko I."/>
            <person name="Sullivan S."/>
            <person name="Sone E.D."/>
            <person name="Koren S."/>
            <person name="Silverstein K.A.T."/>
            <person name="Beckman K.B."/>
            <person name="Gohl D.M."/>
        </authorList>
    </citation>
    <scope>NUCLEOTIDE SEQUENCE</scope>
    <source>
        <strain evidence="1">Duluth1</strain>
        <tissue evidence="1">Whole animal</tissue>
    </source>
</reference>
<dbReference type="Proteomes" id="UP000828390">
    <property type="component" value="Unassembled WGS sequence"/>
</dbReference>
<proteinExistence type="predicted"/>